<evidence type="ECO:0000256" key="1">
    <source>
        <dbReference type="SAM" id="Coils"/>
    </source>
</evidence>
<keyword evidence="1" id="KW-0175">Coiled coil</keyword>
<dbReference type="EMBL" id="CP002458">
    <property type="protein sequence ID" value="ADV34363.1"/>
    <property type="molecule type" value="Genomic_DNA"/>
</dbReference>
<feature type="coiled-coil region" evidence="1">
    <location>
        <begin position="186"/>
        <end position="220"/>
    </location>
</feature>
<protein>
    <submittedName>
        <fullName evidence="2">Uncharacterized protein</fullName>
    </submittedName>
</protein>
<dbReference type="AlphaFoldDB" id="A0AB32XBP3"/>
<dbReference type="RefSeq" id="WP_013354588.1">
    <property type="nucleotide sequence ID" value="NC_014921.1"/>
</dbReference>
<organism evidence="2 3">
    <name type="scientific">Mycoplasmopsis fermentans (strain M64)</name>
    <name type="common">Mycoplasma fermentans</name>
    <dbReference type="NCBI Taxonomy" id="943945"/>
    <lineage>
        <taxon>Bacteria</taxon>
        <taxon>Bacillati</taxon>
        <taxon>Mycoplasmatota</taxon>
        <taxon>Mycoplasmoidales</taxon>
        <taxon>Metamycoplasmataceae</taxon>
        <taxon>Mycoplasmopsis</taxon>
    </lineage>
</organism>
<sequence>MKNSTKKIVALTMGISAGIVGAVSAGTLIGYAVDHSNYKKEKLWIENNIKYLKESNQKLKEKDNKLKEIWKKYENQAWLSSLWNELSLCQTQIDSNEKLIKDLQGIIDQHSSYHIGHHFGNKSYIRAVKHSNEKKIIQNLLPEMIERTKQVINQSEYENIKKSIQDFVVRSNDLLTLKTADEKFVDANSKSELNSLELKIKEYQNTLSKIEEEALSSNIKPNISTEMIDKAADFIKSDFHVWNDKIIKKYVKKDGLIKKFMSNIDKIEELSAKIEDANTIASNNSPILNPINAVKKILLSRFDSNNYDVILENGGVLVNRSVIIEDIIKACKTLEQSYGNTKEYINRYVNTFVKTIENTKLFNKSQILDLSNKSLTPIINGLNEFNSFVESSNQISFEKLDEFINKIQAILNVENDLTTSIQSVIKEFLNAYNSNVDSIETTVKLAKLNNSKQIIDQFVQKSKIELSSLKWDKYIEGRNKLINEYVNSKNELDSIKNGFKKAFVNIKSRLNEFNLALEANKTTLNGFNLFETSYKSIIDIQTKLDPLLKANLDSDIDNKINNISTFFEIISNLKEYETNYLKIFEIIKNATDLNLQKVNNFASKPKEISKLISNANPKIADFLSKISDNLKTLDQFEDVKKIIEDINNNKPNLSTKEISSIENSEIQNDKEKFKGLFEKINLINNFISSINEKDKLYSNFLENEAQFCLESYNEMDAKLAAIANVDSKVYEYKNKIFDAAIEAYKNVNSTENFSIVQADKDNKVNFVKKWFGVLNYYNEYVKEKAKTEQKAKLTSEQESSLVFAKNEMIAIKNNQISKLDSQGLKALQQLDGGVDFTNIDLIKNYLNETDYLLAVQDLREYFLNKLIYLLHEKFNYGDVYWSPTKLYRPTFDSQNNVNWDEKSKIWTKPKVLGKKHLYDHISDLDTRGYSKGNTNGGWGNSKGDKVRAEYSWHRYGVDKGNTTSEIEQGKQIENDHYAPWHTIFEVQELGKPGKPTVKYISQKYPNKSYIDYAGPIHDDIWSGHDDLYTLAKLIEYEKTITEKMLLNIKKISDSKIMLKNDFKDNFVNLNDALYKIKYAFDFIKYNNPTSNGYYEERWESWSGEENKSHYAIGNNPLRNRVWVYSKEKPYKTFKTPGKQNPDEEIINGFNGPHYRSFLGKSDEKYDSTNPLFGYMPFSNKLFSYLRTVDHSSAHFLLKHNGAPISWVNYIFEFTLDNPLGNFDASYYIWNKMYWKSEYTITEKYILKKSSPSETVSIWDKWSNIFTATSNNTYSKLIW</sequence>
<name>A0AB32XBP3_MYCFM</name>
<reference evidence="2 3" key="1">
    <citation type="journal article" date="2011" name="J. Bacteriol.">
        <title>Genome sequence of the repetitive-sequence-rich Mycoplasma fermentans strain M64.</title>
        <authorList>
            <person name="Shu H.W."/>
            <person name="Liu T.T."/>
            <person name="Chang H.Y."/>
            <person name="Liu Y.M."/>
            <person name="Wu K.M."/>
            <person name="Shu H.Y."/>
            <person name="Tsai S.F."/>
            <person name="Hsiao K.J."/>
            <person name="Hu W.S."/>
            <person name="Ng W.V."/>
        </authorList>
    </citation>
    <scope>NUCLEOTIDE SEQUENCE [LARGE SCALE GENOMIC DNA]</scope>
    <source>
        <strain evidence="2 3">M64</strain>
    </source>
</reference>
<accession>A0AB32XBP3</accession>
<gene>
    <name evidence="2" type="ordered locus">MfeM64YM_0360</name>
</gene>
<evidence type="ECO:0000313" key="3">
    <source>
        <dbReference type="Proteomes" id="UP000007473"/>
    </source>
</evidence>
<evidence type="ECO:0000313" key="2">
    <source>
        <dbReference type="EMBL" id="ADV34363.1"/>
    </source>
</evidence>
<proteinExistence type="predicted"/>
<dbReference type="Proteomes" id="UP000007473">
    <property type="component" value="Chromosome"/>
</dbReference>
<dbReference type="KEGG" id="mfm:MfeM64YM_0360"/>